<keyword evidence="10" id="KW-1185">Reference proteome</keyword>
<dbReference type="GO" id="GO:0006542">
    <property type="term" value="P:glutamine biosynthetic process"/>
    <property type="evidence" value="ECO:0007669"/>
    <property type="project" value="InterPro"/>
</dbReference>
<evidence type="ECO:0000256" key="2">
    <source>
        <dbReference type="ARBA" id="ARBA00022598"/>
    </source>
</evidence>
<gene>
    <name evidence="9" type="ORF">SAMN04489834_1551</name>
</gene>
<dbReference type="FunFam" id="3.30.590.10:FF:000005">
    <property type="entry name" value="Probable glutamine synthetase"/>
    <property type="match status" value="1"/>
</dbReference>
<dbReference type="GO" id="GO:0042402">
    <property type="term" value="P:biogenic amine catabolic process"/>
    <property type="evidence" value="ECO:0007669"/>
    <property type="project" value="UniProtKB-ARBA"/>
</dbReference>
<keyword evidence="3" id="KW-0547">Nucleotide-binding</keyword>
<dbReference type="SUPFAM" id="SSF54368">
    <property type="entry name" value="Glutamine synthetase, N-terminal domain"/>
    <property type="match status" value="1"/>
</dbReference>
<dbReference type="GO" id="GO:0006576">
    <property type="term" value="P:biogenic amine metabolic process"/>
    <property type="evidence" value="ECO:0007669"/>
    <property type="project" value="UniProtKB-ARBA"/>
</dbReference>
<feature type="domain" description="GS beta-grasp" evidence="7">
    <location>
        <begin position="37"/>
        <end position="133"/>
    </location>
</feature>
<evidence type="ECO:0000256" key="4">
    <source>
        <dbReference type="ARBA" id="ARBA00022840"/>
    </source>
</evidence>
<keyword evidence="4" id="KW-0067">ATP-binding</keyword>
<feature type="domain" description="GS catalytic" evidence="8">
    <location>
        <begin position="140"/>
        <end position="472"/>
    </location>
</feature>
<dbReference type="InterPro" id="IPR036651">
    <property type="entry name" value="Gln_synt_N_sf"/>
</dbReference>
<keyword evidence="2" id="KW-0436">Ligase</keyword>
<dbReference type="Pfam" id="PF00120">
    <property type="entry name" value="Gln-synt_C"/>
    <property type="match status" value="1"/>
</dbReference>
<evidence type="ECO:0000256" key="3">
    <source>
        <dbReference type="ARBA" id="ARBA00022741"/>
    </source>
</evidence>
<comment type="similarity">
    <text evidence="1 5 6">Belongs to the glutamine synthetase family.</text>
</comment>
<evidence type="ECO:0000256" key="5">
    <source>
        <dbReference type="PROSITE-ProRule" id="PRU01330"/>
    </source>
</evidence>
<dbReference type="InterPro" id="IPR008147">
    <property type="entry name" value="Gln_synt_N"/>
</dbReference>
<dbReference type="FunFam" id="3.10.20.70:FF:000015">
    <property type="entry name" value="Putative glutamine synthetase"/>
    <property type="match status" value="1"/>
</dbReference>
<evidence type="ECO:0000259" key="7">
    <source>
        <dbReference type="PROSITE" id="PS51986"/>
    </source>
</evidence>
<dbReference type="PROSITE" id="PS51986">
    <property type="entry name" value="GS_BETA_GRASP"/>
    <property type="match status" value="1"/>
</dbReference>
<dbReference type="SMART" id="SM01230">
    <property type="entry name" value="Gln-synt_C"/>
    <property type="match status" value="1"/>
</dbReference>
<dbReference type="SUPFAM" id="SSF55931">
    <property type="entry name" value="Glutamine synthetase/guanido kinase"/>
    <property type="match status" value="1"/>
</dbReference>
<dbReference type="Gene3D" id="3.10.20.70">
    <property type="entry name" value="Glutamine synthetase, N-terminal domain"/>
    <property type="match status" value="1"/>
</dbReference>
<name>A0A1H1SI43_9MICO</name>
<protein>
    <submittedName>
        <fullName evidence="9">Glutamine synthetase</fullName>
    </submittedName>
</protein>
<reference evidence="10" key="1">
    <citation type="submission" date="2016-10" db="EMBL/GenBank/DDBJ databases">
        <authorList>
            <person name="Varghese N."/>
            <person name="Submissions S."/>
        </authorList>
    </citation>
    <scope>NUCLEOTIDE SEQUENCE [LARGE SCALE GENOMIC DNA]</scope>
    <source>
        <strain evidence="10">DSM 21772</strain>
    </source>
</reference>
<proteinExistence type="inferred from homology"/>
<dbReference type="PANTHER" id="PTHR43785">
    <property type="entry name" value="GAMMA-GLUTAMYLPUTRESCINE SYNTHETASE"/>
    <property type="match status" value="1"/>
</dbReference>
<accession>A0A1H1SI43</accession>
<evidence type="ECO:0000313" key="9">
    <source>
        <dbReference type="EMBL" id="SDS47684.1"/>
    </source>
</evidence>
<evidence type="ECO:0000259" key="8">
    <source>
        <dbReference type="PROSITE" id="PS51987"/>
    </source>
</evidence>
<evidence type="ECO:0000256" key="1">
    <source>
        <dbReference type="ARBA" id="ARBA00009897"/>
    </source>
</evidence>
<dbReference type="AlphaFoldDB" id="A0A1H1SI43"/>
<sequence>MVAKQTICGLSLTEEMRMTPRSGNLSLAELTGLVAAGEIDTVILAFTDMQGRLIGKRISARLFLEDVAEHGAECCNYLLAVDVEMNTVDGYAMSSWERGYGDMAMIPDFDTLRLVPWLPGSAMVTADLQWLDQAPVVASPRQILKAQLERLAERGLVPFVGTELEFIVFDDSYRQAWAKGYRDLAASSDYNIDYAMLASTRMEPLLRDIRNAMDGAGMYSEGVKGECNLGQQEIAFRYAHALATCDNHSIYKNGAKEIADAHGKSLTFMAKFNEREGNSCHIHISLRDEAGSPVFADTDAEHGMSTVFRHFLAGQLAAMRELTLFFAPNINSYKRFVDGSFAPTAVAWGIDNRTCALRVVGHGPGMRVENRVPGGDVNQYLAVAALIAAGLHGIENELELEDAFVGNAYTGGAARVPATLREAAQLFSESAIARAAFGDEVVDHYLNNAAVELAAFDSAVTDWERVRGFERL</sequence>
<evidence type="ECO:0000256" key="6">
    <source>
        <dbReference type="RuleBase" id="RU000384"/>
    </source>
</evidence>
<dbReference type="InterPro" id="IPR014746">
    <property type="entry name" value="Gln_synth/guanido_kin_cat_dom"/>
</dbReference>
<dbReference type="EMBL" id="LT629742">
    <property type="protein sequence ID" value="SDS47684.1"/>
    <property type="molecule type" value="Genomic_DNA"/>
</dbReference>
<dbReference type="Proteomes" id="UP000181956">
    <property type="component" value="Chromosome I"/>
</dbReference>
<organism evidence="9 10">
    <name type="scientific">Microterricola viridarii</name>
    <dbReference type="NCBI Taxonomy" id="412690"/>
    <lineage>
        <taxon>Bacteria</taxon>
        <taxon>Bacillati</taxon>
        <taxon>Actinomycetota</taxon>
        <taxon>Actinomycetes</taxon>
        <taxon>Micrococcales</taxon>
        <taxon>Microbacteriaceae</taxon>
        <taxon>Microterricola</taxon>
    </lineage>
</organism>
<dbReference type="GO" id="GO:0004356">
    <property type="term" value="F:glutamine synthetase activity"/>
    <property type="evidence" value="ECO:0007669"/>
    <property type="project" value="InterPro"/>
</dbReference>
<dbReference type="InterPro" id="IPR008146">
    <property type="entry name" value="Gln_synth_cat_dom"/>
</dbReference>
<dbReference type="PROSITE" id="PS51987">
    <property type="entry name" value="GS_CATALYTIC"/>
    <property type="match status" value="1"/>
</dbReference>
<evidence type="ECO:0000313" key="10">
    <source>
        <dbReference type="Proteomes" id="UP000181956"/>
    </source>
</evidence>
<dbReference type="STRING" id="412690.SAMN04489834_1551"/>
<dbReference type="GO" id="GO:0005524">
    <property type="term" value="F:ATP binding"/>
    <property type="evidence" value="ECO:0007669"/>
    <property type="project" value="UniProtKB-KW"/>
</dbReference>
<dbReference type="PANTHER" id="PTHR43785:SF12">
    <property type="entry name" value="TYPE-1 GLUTAMINE SYNTHETASE 2"/>
    <property type="match status" value="1"/>
</dbReference>
<dbReference type="Gene3D" id="3.30.590.10">
    <property type="entry name" value="Glutamine synthetase/guanido kinase, catalytic domain"/>
    <property type="match status" value="1"/>
</dbReference>